<dbReference type="InterPro" id="IPR011055">
    <property type="entry name" value="Dup_hybrid_motif"/>
</dbReference>
<dbReference type="AlphaFoldDB" id="U1WYA2"/>
<dbReference type="GO" id="GO:0004222">
    <property type="term" value="F:metalloendopeptidase activity"/>
    <property type="evidence" value="ECO:0007669"/>
    <property type="project" value="TreeGrafter"/>
</dbReference>
<feature type="domain" description="M23ase beta-sheet core" evidence="4">
    <location>
        <begin position="403"/>
        <end position="497"/>
    </location>
</feature>
<keyword evidence="2" id="KW-0812">Transmembrane</keyword>
<gene>
    <name evidence="5" type="ORF">HMPREF0083_04704</name>
</gene>
<dbReference type="GeneID" id="92841978"/>
<dbReference type="InterPro" id="IPR023346">
    <property type="entry name" value="Lysozyme-like_dom_sf"/>
</dbReference>
<dbReference type="Proteomes" id="UP000016511">
    <property type="component" value="Unassembled WGS sequence"/>
</dbReference>
<dbReference type="RefSeq" id="WP_021624120.1">
    <property type="nucleotide sequence ID" value="NZ_KE952892.1"/>
</dbReference>
<evidence type="ECO:0000259" key="4">
    <source>
        <dbReference type="Pfam" id="PF01551"/>
    </source>
</evidence>
<dbReference type="EMBL" id="AWSJ01000287">
    <property type="protein sequence ID" value="ERI07233.1"/>
    <property type="molecule type" value="Genomic_DNA"/>
</dbReference>
<comment type="caution">
    <text evidence="5">The sequence shown here is derived from an EMBL/GenBank/DDBJ whole genome shotgun (WGS) entry which is preliminary data.</text>
</comment>
<dbReference type="PATRIC" id="fig|649747.3.peg.4234"/>
<keyword evidence="6" id="KW-1185">Reference proteome</keyword>
<dbReference type="SUPFAM" id="SSF51261">
    <property type="entry name" value="Duplicated hybrid motif"/>
    <property type="match status" value="1"/>
</dbReference>
<protein>
    <submittedName>
        <fullName evidence="5">Peptidase, M23 family</fullName>
    </submittedName>
</protein>
<keyword evidence="2" id="KW-0472">Membrane</keyword>
<dbReference type="CDD" id="cd12797">
    <property type="entry name" value="M23_peptidase"/>
    <property type="match status" value="1"/>
</dbReference>
<dbReference type="Gene3D" id="2.70.70.10">
    <property type="entry name" value="Glucose Permease (Domain IIA)"/>
    <property type="match status" value="1"/>
</dbReference>
<dbReference type="Pfam" id="PF01551">
    <property type="entry name" value="Peptidase_M23"/>
    <property type="match status" value="1"/>
</dbReference>
<dbReference type="HOGENOM" id="CLU_541481_0_0_9"/>
<evidence type="ECO:0000256" key="2">
    <source>
        <dbReference type="SAM" id="Phobius"/>
    </source>
</evidence>
<evidence type="ECO:0000259" key="3">
    <source>
        <dbReference type="Pfam" id="PF01464"/>
    </source>
</evidence>
<evidence type="ECO:0000256" key="1">
    <source>
        <dbReference type="ARBA" id="ARBA00022729"/>
    </source>
</evidence>
<dbReference type="CDD" id="cd13399">
    <property type="entry name" value="Slt35-like"/>
    <property type="match status" value="1"/>
</dbReference>
<keyword evidence="2" id="KW-1133">Transmembrane helix</keyword>
<evidence type="ECO:0000313" key="6">
    <source>
        <dbReference type="Proteomes" id="UP000016511"/>
    </source>
</evidence>
<proteinExistence type="predicted"/>
<dbReference type="InterPro" id="IPR008258">
    <property type="entry name" value="Transglycosylase_SLT_dom_1"/>
</dbReference>
<organism evidence="5 6">
    <name type="scientific">Aneurinibacillus aneurinilyticus ATCC 12856</name>
    <dbReference type="NCBI Taxonomy" id="649747"/>
    <lineage>
        <taxon>Bacteria</taxon>
        <taxon>Bacillati</taxon>
        <taxon>Bacillota</taxon>
        <taxon>Bacilli</taxon>
        <taxon>Bacillales</taxon>
        <taxon>Paenibacillaceae</taxon>
        <taxon>Aneurinibacillus group</taxon>
        <taxon>Aneurinibacillus</taxon>
    </lineage>
</organism>
<feature type="transmembrane region" description="Helical" evidence="2">
    <location>
        <begin position="30"/>
        <end position="53"/>
    </location>
</feature>
<dbReference type="eggNOG" id="COG0739">
    <property type="taxonomic scope" value="Bacteria"/>
</dbReference>
<dbReference type="InterPro" id="IPR050570">
    <property type="entry name" value="Cell_wall_metabolism_enzyme"/>
</dbReference>
<dbReference type="PANTHER" id="PTHR21666">
    <property type="entry name" value="PEPTIDASE-RELATED"/>
    <property type="match status" value="1"/>
</dbReference>
<feature type="domain" description="Transglycosylase SLT" evidence="3">
    <location>
        <begin position="251"/>
        <end position="342"/>
    </location>
</feature>
<dbReference type="Pfam" id="PF01464">
    <property type="entry name" value="SLT"/>
    <property type="match status" value="1"/>
</dbReference>
<evidence type="ECO:0000313" key="5">
    <source>
        <dbReference type="EMBL" id="ERI07233.1"/>
    </source>
</evidence>
<dbReference type="InterPro" id="IPR016047">
    <property type="entry name" value="M23ase_b-sheet_dom"/>
</dbReference>
<reference evidence="5 6" key="1">
    <citation type="submission" date="2013-08" db="EMBL/GenBank/DDBJ databases">
        <authorList>
            <person name="Weinstock G."/>
            <person name="Sodergren E."/>
            <person name="Wylie T."/>
            <person name="Fulton L."/>
            <person name="Fulton R."/>
            <person name="Fronick C."/>
            <person name="O'Laughlin M."/>
            <person name="Godfrey J."/>
            <person name="Miner T."/>
            <person name="Herter B."/>
            <person name="Appelbaum E."/>
            <person name="Cordes M."/>
            <person name="Lek S."/>
            <person name="Wollam A."/>
            <person name="Pepin K.H."/>
            <person name="Palsikar V.B."/>
            <person name="Mitreva M."/>
            <person name="Wilson R.K."/>
        </authorList>
    </citation>
    <scope>NUCLEOTIDE SEQUENCE [LARGE SCALE GENOMIC DNA]</scope>
    <source>
        <strain evidence="5 6">ATCC 12856</strain>
    </source>
</reference>
<sequence>MNVVLAVRKAYAIWRKYGPNKGSPGLPKKIILALIAFFILCPLVLLLLFGVMLGTNDSAAWLQKTAIEKYKENAEKVYIPPDLITEWYIPASQAFDVPWTVLAGIHLVQTRFAREPGFFWFVERTDAFDLPDSFWEAHKYSKREWEWWQEEHTEEEIKEHVPIPPERDRFDDIVWTVAHYLSSVDWKDRKSAFTAINKITESNADTDQALVFAWIFNSQYALTSRIDSPDPSQLASSMIPPEYMEIYKEVEAEFGIPWNYLAAFHFIETRFGTYVNPKTGKLMVSEAGAIGHFQFMPGTWREFGMGGDPFNPRDSARAAANYLKASGFFEDMDKAIYAYNHSWTYVSNIKTQAALFAEIPATGEAGGSPVATVPGAKVMPLKNFRVASKFGYRIHPITKVKKLHAGIDLAAPMMTPVYAFMAGKVVYSGSAGGYGTLIKIDHGNGVQTWYGHCKRLYVSAGMDVPAGYTISAVGSEGQSTGPHLHFEVRINGKAVDPASYLGL</sequence>
<dbReference type="eggNOG" id="COG2951">
    <property type="taxonomic scope" value="Bacteria"/>
</dbReference>
<accession>U1WYA2</accession>
<dbReference type="PANTHER" id="PTHR21666:SF289">
    <property type="entry name" value="L-ALA--D-GLU ENDOPEPTIDASE"/>
    <property type="match status" value="1"/>
</dbReference>
<dbReference type="STRING" id="649747.HMPREF0083_04704"/>
<dbReference type="SUPFAM" id="SSF53955">
    <property type="entry name" value="Lysozyme-like"/>
    <property type="match status" value="1"/>
</dbReference>
<keyword evidence="1" id="KW-0732">Signal</keyword>
<name>U1WYA2_ANEAE</name>
<dbReference type="Gene3D" id="1.10.530.10">
    <property type="match status" value="1"/>
</dbReference>